<feature type="compositionally biased region" description="Polar residues" evidence="2">
    <location>
        <begin position="17"/>
        <end position="32"/>
    </location>
</feature>
<evidence type="ECO:0000256" key="1">
    <source>
        <dbReference type="RuleBase" id="RU000487"/>
    </source>
</evidence>
<dbReference type="EMBL" id="KQ086072">
    <property type="protein sequence ID" value="KLO08939.1"/>
    <property type="molecule type" value="Genomic_DNA"/>
</dbReference>
<evidence type="ECO:0000313" key="4">
    <source>
        <dbReference type="Proteomes" id="UP000053477"/>
    </source>
</evidence>
<dbReference type="InParanoid" id="A0A0H2RAU8"/>
<dbReference type="PANTHER" id="PTHR11937">
    <property type="entry name" value="ACTIN"/>
    <property type="match status" value="1"/>
</dbReference>
<dbReference type="AlphaFoldDB" id="A0A0H2RAU8"/>
<proteinExistence type="inferred from homology"/>
<dbReference type="Gene3D" id="3.90.640.10">
    <property type="entry name" value="Actin, Chain A, domain 4"/>
    <property type="match status" value="2"/>
</dbReference>
<dbReference type="SUPFAM" id="SSF53067">
    <property type="entry name" value="Actin-like ATPase domain"/>
    <property type="match status" value="2"/>
</dbReference>
<dbReference type="Pfam" id="PF00022">
    <property type="entry name" value="Actin"/>
    <property type="match status" value="1"/>
</dbReference>
<dbReference type="InterPro" id="IPR004000">
    <property type="entry name" value="Actin"/>
</dbReference>
<dbReference type="InterPro" id="IPR043129">
    <property type="entry name" value="ATPase_NBD"/>
</dbReference>
<evidence type="ECO:0000313" key="3">
    <source>
        <dbReference type="EMBL" id="KLO08939.1"/>
    </source>
</evidence>
<reference evidence="3 4" key="1">
    <citation type="submission" date="2015-04" db="EMBL/GenBank/DDBJ databases">
        <title>Complete genome sequence of Schizopora paradoxa KUC8140, a cosmopolitan wood degrader in East Asia.</title>
        <authorList>
            <consortium name="DOE Joint Genome Institute"/>
            <person name="Min B."/>
            <person name="Park H."/>
            <person name="Jang Y."/>
            <person name="Kim J.-J."/>
            <person name="Kim K.H."/>
            <person name="Pangilinan J."/>
            <person name="Lipzen A."/>
            <person name="Riley R."/>
            <person name="Grigoriev I.V."/>
            <person name="Spatafora J.W."/>
            <person name="Choi I.-G."/>
        </authorList>
    </citation>
    <scope>NUCLEOTIDE SEQUENCE [LARGE SCALE GENOMIC DNA]</scope>
    <source>
        <strain evidence="3 4">KUC8140</strain>
    </source>
</reference>
<name>A0A0H2RAU8_9AGAM</name>
<keyword evidence="4" id="KW-1185">Reference proteome</keyword>
<evidence type="ECO:0000256" key="2">
    <source>
        <dbReference type="SAM" id="MobiDB-lite"/>
    </source>
</evidence>
<feature type="compositionally biased region" description="Low complexity" evidence="2">
    <location>
        <begin position="316"/>
        <end position="327"/>
    </location>
</feature>
<dbReference type="Gene3D" id="3.30.420.40">
    <property type="match status" value="3"/>
</dbReference>
<feature type="region of interest" description="Disordered" evidence="2">
    <location>
        <begin position="558"/>
        <end position="613"/>
    </location>
</feature>
<accession>A0A0H2RAU8</accession>
<dbReference type="SMART" id="SM00268">
    <property type="entry name" value="ACTIN"/>
    <property type="match status" value="1"/>
</dbReference>
<dbReference type="STRING" id="27342.A0A0H2RAU8"/>
<comment type="similarity">
    <text evidence="1">Belongs to the actin family.</text>
</comment>
<sequence length="613" mass="65823">MSNPSTPRHRAVVVPSTPATSNRLAASTVQASPHYSTTRRHSLYGTEDRIILDPGSRVWKAGFSGEGRPRDVFFVSGSEQSTLWTQSRAAGGPEGEEKERTLKILLQKRLRNVFHQCLLTDPKSRKVIIVEHPLLPIYIKEMMAEILFENLQIPSLSFASSHLLALFAVGRMTGLVLDCGYLQSTALPIFSSRPLFPQLRTTPLAGSRFTSHLRALLLLFGTYVAPATSGAANVPSTSRSMRVPEEVLSDGVMEQIKTQCCFVGSAIESDEDESGEGDRAETPTAGDDSMEMDVPPSEFSESQLGSDIVDTPSSPPSSHLSGPSSFSVVTGTQSQGPRSSRHGASTREGHLQAIAEMYSKHSTATELRLRVDPPASQPQQAGATPIKGTLIIPGWIRERAAEVLFEGGDVDESSVAEVILDSLLKVPVDLRKLLASSILVVGGTPMLPGFIPRLHSELVRLLTHKVPPRKESPQGSPRRPPPFDPYAPLRQLAPFIAILNNPSPPPPSPEIQTSNAGKAPAFTPACLPWVGGSLAGAMKIGGVEVAREKWDEAALDEEEDNLNESTHGIDAGTAKRPKFSLPDWTRSSLPIGAPPAPRPPRPEAAAPQTAVGA</sequence>
<feature type="region of interest" description="Disordered" evidence="2">
    <location>
        <begin position="465"/>
        <end position="484"/>
    </location>
</feature>
<gene>
    <name evidence="3" type="ORF">SCHPADRAFT_858523</name>
</gene>
<organism evidence="3 4">
    <name type="scientific">Schizopora paradoxa</name>
    <dbReference type="NCBI Taxonomy" id="27342"/>
    <lineage>
        <taxon>Eukaryota</taxon>
        <taxon>Fungi</taxon>
        <taxon>Dikarya</taxon>
        <taxon>Basidiomycota</taxon>
        <taxon>Agaricomycotina</taxon>
        <taxon>Agaricomycetes</taxon>
        <taxon>Hymenochaetales</taxon>
        <taxon>Schizoporaceae</taxon>
        <taxon>Schizopora</taxon>
    </lineage>
</organism>
<dbReference type="CDD" id="cd10207">
    <property type="entry name" value="ASKHA_NBD_Arp10"/>
    <property type="match status" value="1"/>
</dbReference>
<feature type="compositionally biased region" description="Polar residues" evidence="2">
    <location>
        <begin position="328"/>
        <end position="338"/>
    </location>
</feature>
<feature type="region of interest" description="Disordered" evidence="2">
    <location>
        <begin position="267"/>
        <end position="346"/>
    </location>
</feature>
<feature type="region of interest" description="Disordered" evidence="2">
    <location>
        <begin position="1"/>
        <end position="32"/>
    </location>
</feature>
<dbReference type="Proteomes" id="UP000053477">
    <property type="component" value="Unassembled WGS sequence"/>
</dbReference>
<protein>
    <submittedName>
        <fullName evidence="3">Actin-domain-containing protein</fullName>
    </submittedName>
</protein>
<dbReference type="OrthoDB" id="337660at2759"/>